<dbReference type="GO" id="GO:0006487">
    <property type="term" value="P:protein N-linked glycosylation"/>
    <property type="evidence" value="ECO:0007669"/>
    <property type="project" value="TreeGrafter"/>
</dbReference>
<keyword evidence="2" id="KW-1133">Transmembrane helix</keyword>
<evidence type="ECO:0000256" key="2">
    <source>
        <dbReference type="SAM" id="Phobius"/>
    </source>
</evidence>
<dbReference type="InterPro" id="IPR007577">
    <property type="entry name" value="GlycoTrfase_DXD_sugar-bd_CS"/>
</dbReference>
<keyword evidence="2" id="KW-0812">Transmembrane</keyword>
<evidence type="ECO:0000256" key="1">
    <source>
        <dbReference type="ARBA" id="ARBA00009003"/>
    </source>
</evidence>
<dbReference type="Pfam" id="PF04488">
    <property type="entry name" value="Gly_transf_sug"/>
    <property type="match status" value="1"/>
</dbReference>
<organism evidence="3 4">
    <name type="scientific">Talaromyces rugulosus</name>
    <name type="common">Penicillium rugulosum</name>
    <dbReference type="NCBI Taxonomy" id="121627"/>
    <lineage>
        <taxon>Eukaryota</taxon>
        <taxon>Fungi</taxon>
        <taxon>Dikarya</taxon>
        <taxon>Ascomycota</taxon>
        <taxon>Pezizomycotina</taxon>
        <taxon>Eurotiomycetes</taxon>
        <taxon>Eurotiomycetidae</taxon>
        <taxon>Eurotiales</taxon>
        <taxon>Trichocomaceae</taxon>
        <taxon>Talaromyces</taxon>
        <taxon>Talaromyces sect. Islandici</taxon>
    </lineage>
</organism>
<dbReference type="SUPFAM" id="SSF53448">
    <property type="entry name" value="Nucleotide-diphospho-sugar transferases"/>
    <property type="match status" value="1"/>
</dbReference>
<dbReference type="GO" id="GO:0000136">
    <property type="term" value="C:mannan polymerase complex"/>
    <property type="evidence" value="ECO:0007669"/>
    <property type="project" value="TreeGrafter"/>
</dbReference>
<dbReference type="KEGG" id="trg:TRUGW13939_11915"/>
<feature type="transmembrane region" description="Helical" evidence="2">
    <location>
        <begin position="12"/>
        <end position="32"/>
    </location>
</feature>
<keyword evidence="4" id="KW-1185">Reference proteome</keyword>
<dbReference type="OrthoDB" id="409543at2759"/>
<dbReference type="AlphaFoldDB" id="A0A7H8RE24"/>
<accession>A0A7H8RE24</accession>
<dbReference type="EMBL" id="CP055903">
    <property type="protein sequence ID" value="QKX64739.1"/>
    <property type="molecule type" value="Genomic_DNA"/>
</dbReference>
<dbReference type="GO" id="GO:0000009">
    <property type="term" value="F:alpha-1,6-mannosyltransferase activity"/>
    <property type="evidence" value="ECO:0007669"/>
    <property type="project" value="InterPro"/>
</dbReference>
<dbReference type="RefSeq" id="XP_035350912.1">
    <property type="nucleotide sequence ID" value="XM_035495019.1"/>
</dbReference>
<protein>
    <recommendedName>
        <fullName evidence="5">Initiation-specific alpha-1,6-mannosyltransferase</fullName>
    </recommendedName>
</protein>
<dbReference type="PANTHER" id="PTHR31834">
    <property type="entry name" value="INITIATION-SPECIFIC ALPHA-1,6-MANNOSYLTRANSFERASE"/>
    <property type="match status" value="1"/>
</dbReference>
<sequence length="324" mass="36309">MSISTLIAISHTRYVVVVATAVLLLLGLAVTLSSRSLYYGYSEPGILPGNEINRTTIPGLTFPQKIWQTGPPRDRLDPSLAALMSTWESLNPGHQYTFLDDDAAMQYVTDRFSEYHPNLVALYTDLDDVILRADLLRLLCMWADGGVYSDIDTECLVPIDRWIPAEYVEATSLVIGIVADLPENPVENRRSEIVQWTFLSKPSAKYTVKLVEHVVANLHNYAEEKNISIGEIGKTMSVGDVMRITGPVGVTWALYDTLRYHLRAPFEWYNVTGLREPKLVDDVLFMPINAFGSNQQHSHSGEAGYGPIFLKHHFSGSWHQNKNG</sequence>
<dbReference type="InterPro" id="IPR029044">
    <property type="entry name" value="Nucleotide-diphossugar_trans"/>
</dbReference>
<reference evidence="4" key="1">
    <citation type="submission" date="2020-06" db="EMBL/GenBank/DDBJ databases">
        <title>A chromosome-scale genome assembly of Talaromyces rugulosus W13939.</title>
        <authorList>
            <person name="Wang B."/>
            <person name="Guo L."/>
            <person name="Ye K."/>
            <person name="Wang L."/>
        </authorList>
    </citation>
    <scope>NUCLEOTIDE SEQUENCE [LARGE SCALE GENOMIC DNA]</scope>
    <source>
        <strain evidence="4">W13939</strain>
    </source>
</reference>
<dbReference type="GeneID" id="55999391"/>
<dbReference type="InterPro" id="IPR039367">
    <property type="entry name" value="Och1-like"/>
</dbReference>
<comment type="similarity">
    <text evidence="1">Belongs to the glycosyltransferase 32 family.</text>
</comment>
<evidence type="ECO:0000313" key="4">
    <source>
        <dbReference type="Proteomes" id="UP000509510"/>
    </source>
</evidence>
<dbReference type="Gene3D" id="3.90.550.20">
    <property type="match status" value="1"/>
</dbReference>
<name>A0A7H8RE24_TALRU</name>
<dbReference type="PANTHER" id="PTHR31834:SF8">
    <property type="entry name" value="TRANSFERASE, PUTATIVE (AFU_ORTHOLOGUE AFUA_6G14040)-RELATED"/>
    <property type="match status" value="1"/>
</dbReference>
<evidence type="ECO:0000313" key="3">
    <source>
        <dbReference type="EMBL" id="QKX64739.1"/>
    </source>
</evidence>
<dbReference type="Proteomes" id="UP000509510">
    <property type="component" value="Chromosome VI"/>
</dbReference>
<evidence type="ECO:0008006" key="5">
    <source>
        <dbReference type="Google" id="ProtNLM"/>
    </source>
</evidence>
<keyword evidence="2" id="KW-0472">Membrane</keyword>
<proteinExistence type="inferred from homology"/>
<gene>
    <name evidence="3" type="ORF">TRUGW13939_11915</name>
</gene>